<name>A0A1N6IJQ3_9RHOB</name>
<keyword evidence="6" id="KW-1185">Reference proteome</keyword>
<dbReference type="PANTHER" id="PTHR31005">
    <property type="entry name" value="DUF4139 DOMAIN-CONTAINING PROTEIN"/>
    <property type="match status" value="1"/>
</dbReference>
<dbReference type="PANTHER" id="PTHR31005:SF8">
    <property type="entry name" value="DUF4139 DOMAIN-CONTAINING PROTEIN"/>
    <property type="match status" value="1"/>
</dbReference>
<dbReference type="OrthoDB" id="580912at2"/>
<gene>
    <name evidence="5" type="ORF">SAMN05444002_3980</name>
</gene>
<organism evidence="5 6">
    <name type="scientific">Vannielia litorea</name>
    <dbReference type="NCBI Taxonomy" id="1217970"/>
    <lineage>
        <taxon>Bacteria</taxon>
        <taxon>Pseudomonadati</taxon>
        <taxon>Pseudomonadota</taxon>
        <taxon>Alphaproteobacteria</taxon>
        <taxon>Rhodobacterales</taxon>
        <taxon>Paracoccaceae</taxon>
        <taxon>Vannielia</taxon>
    </lineage>
</organism>
<dbReference type="Proteomes" id="UP000184932">
    <property type="component" value="Unassembled WGS sequence"/>
</dbReference>
<dbReference type="Pfam" id="PF13598">
    <property type="entry name" value="DUF4139"/>
    <property type="match status" value="1"/>
</dbReference>
<evidence type="ECO:0000313" key="5">
    <source>
        <dbReference type="EMBL" id="SIO32252.1"/>
    </source>
</evidence>
<feature type="signal peptide" evidence="2">
    <location>
        <begin position="1"/>
        <end position="19"/>
    </location>
</feature>
<keyword evidence="1" id="KW-0175">Coiled coil</keyword>
<keyword evidence="2" id="KW-0732">Signal</keyword>
<protein>
    <recommendedName>
        <fullName evidence="7">DUF4139 domain-containing protein</fullName>
    </recommendedName>
</protein>
<proteinExistence type="predicted"/>
<accession>A0A1N6IJQ3</accession>
<dbReference type="NCBIfam" id="TIGR02231">
    <property type="entry name" value="mucoidy inhibitor MuiA family protein"/>
    <property type="match status" value="1"/>
</dbReference>
<feature type="chain" id="PRO_5012207280" description="DUF4139 domain-containing protein" evidence="2">
    <location>
        <begin position="20"/>
        <end position="551"/>
    </location>
</feature>
<evidence type="ECO:0000313" key="6">
    <source>
        <dbReference type="Proteomes" id="UP000184932"/>
    </source>
</evidence>
<dbReference type="RefSeq" id="WP_074258120.1">
    <property type="nucleotide sequence ID" value="NZ_FSRL01000002.1"/>
</dbReference>
<dbReference type="EMBL" id="FSRL01000002">
    <property type="protein sequence ID" value="SIO32252.1"/>
    <property type="molecule type" value="Genomic_DNA"/>
</dbReference>
<dbReference type="AlphaFoldDB" id="A0A1N6IJQ3"/>
<dbReference type="InterPro" id="IPR011935">
    <property type="entry name" value="CHP02231"/>
</dbReference>
<feature type="coiled-coil region" evidence="1">
    <location>
        <begin position="165"/>
        <end position="199"/>
    </location>
</feature>
<dbReference type="InterPro" id="IPR037291">
    <property type="entry name" value="DUF4139"/>
</dbReference>
<dbReference type="InterPro" id="IPR025554">
    <property type="entry name" value="DUF4140"/>
</dbReference>
<evidence type="ECO:0000256" key="2">
    <source>
        <dbReference type="SAM" id="SignalP"/>
    </source>
</evidence>
<dbReference type="Pfam" id="PF13600">
    <property type="entry name" value="DUF4140"/>
    <property type="match status" value="1"/>
</dbReference>
<reference evidence="6" key="1">
    <citation type="submission" date="2016-11" db="EMBL/GenBank/DDBJ databases">
        <authorList>
            <person name="Varghese N."/>
            <person name="Submissions S."/>
        </authorList>
    </citation>
    <scope>NUCLEOTIDE SEQUENCE [LARGE SCALE GENOMIC DNA]</scope>
    <source>
        <strain evidence="6">DSM 29440</strain>
    </source>
</reference>
<sequence length="551" mass="58682">MKTLLWATALTTLPVALMAADFQAAAPVTGATVYPQGATVTRTVRAEVPAGAHRLLFPVRQGMMNYGPPRILASGGIALGATQLLTGYVTDAETVYSPAQAEGRARVEAAEDAVTAKADEIASAQVALDAANARLEFLGSVKGGALDAIDPEALRAAAGLIGSETAAAQLEKQQTQEALRGLAEEMADLKTALAQAQSDLARLTPPAGPIDMLAVSLELDAPQEVVLEVVYLDGAAAWRPDYDLRLTRGEDASVAIDRKAVVQQYTGELWDGIELVLSTADPFAGIVPTEPVPNLAQMGAAAYKGRASAGASYDTASVARESEVMEEPMVEVATPIVAGLKVEGLAVTYDYPRRVTLAPDGGEGLQLALDTVTLEAEEKIIASPRTDQTAFLLAELRNTLPEPILPGEASVYRDGVFVGRNSVPLIPAGAEEKLSFGPLEAVRLEWKLLNNDTGDKGIVSRSNTREQAMEFTVENLSDEAVELTALYALPYSEQEDLEVDVTARPSPTREDWEKKRGVGEWDMSLAPGEKKLVRIDVTLDWPSGSDLFWYP</sequence>
<feature type="domain" description="DUF4140" evidence="4">
    <location>
        <begin position="31"/>
        <end position="138"/>
    </location>
</feature>
<evidence type="ECO:0000259" key="4">
    <source>
        <dbReference type="Pfam" id="PF13600"/>
    </source>
</evidence>
<evidence type="ECO:0000256" key="1">
    <source>
        <dbReference type="SAM" id="Coils"/>
    </source>
</evidence>
<evidence type="ECO:0000259" key="3">
    <source>
        <dbReference type="Pfam" id="PF13598"/>
    </source>
</evidence>
<feature type="domain" description="DUF4139" evidence="3">
    <location>
        <begin position="227"/>
        <end position="542"/>
    </location>
</feature>
<evidence type="ECO:0008006" key="7">
    <source>
        <dbReference type="Google" id="ProtNLM"/>
    </source>
</evidence>